<evidence type="ECO:0000313" key="2">
    <source>
        <dbReference type="Proteomes" id="UP000476310"/>
    </source>
</evidence>
<reference evidence="1" key="1">
    <citation type="submission" date="2020-02" db="EMBL/GenBank/DDBJ databases">
        <title>A new Streptomyces sp. for controlling soil-borne diseases.</title>
        <authorList>
            <person name="Li X."/>
            <person name="Tian Y."/>
            <person name="Gao K."/>
        </authorList>
    </citation>
    <scope>NUCLEOTIDE SEQUENCE [LARGE SCALE GENOMIC DNA]</scope>
    <source>
        <strain evidence="1">0250</strain>
    </source>
</reference>
<dbReference type="Proteomes" id="UP000476310">
    <property type="component" value="Unassembled WGS sequence"/>
</dbReference>
<name>A0A6G4AQZ9_9ACTN</name>
<dbReference type="InterPro" id="IPR046038">
    <property type="entry name" value="DUF5996"/>
</dbReference>
<organism evidence="1 2">
    <name type="scientific">Streptomyces rhizosphaericus</name>
    <dbReference type="NCBI Taxonomy" id="114699"/>
    <lineage>
        <taxon>Bacteria</taxon>
        <taxon>Bacillati</taxon>
        <taxon>Actinomycetota</taxon>
        <taxon>Actinomycetes</taxon>
        <taxon>Kitasatosporales</taxon>
        <taxon>Streptomycetaceae</taxon>
        <taxon>Streptomyces</taxon>
        <taxon>Streptomyces violaceusniger group</taxon>
    </lineage>
</organism>
<keyword evidence="2" id="KW-1185">Reference proteome</keyword>
<accession>A0A6G4AQZ9</accession>
<dbReference type="Pfam" id="PF19459">
    <property type="entry name" value="DUF5996"/>
    <property type="match status" value="1"/>
</dbReference>
<gene>
    <name evidence="1" type="ORF">G4H13_33235</name>
</gene>
<evidence type="ECO:0000313" key="1">
    <source>
        <dbReference type="EMBL" id="NEW75099.1"/>
    </source>
</evidence>
<protein>
    <submittedName>
        <fullName evidence="1">Uncharacterized protein</fullName>
    </submittedName>
</protein>
<dbReference type="AlphaFoldDB" id="A0A6G4AQZ9"/>
<dbReference type="EMBL" id="JAAIKT010000052">
    <property type="protein sequence ID" value="NEW75099.1"/>
    <property type="molecule type" value="Genomic_DNA"/>
</dbReference>
<proteinExistence type="predicted"/>
<comment type="caution">
    <text evidence="1">The sequence shown here is derived from an EMBL/GenBank/DDBJ whole genome shotgun (WGS) entry which is preliminary data.</text>
</comment>
<sequence>MPFILQGATQRQGCDLPVEIARRFTEPQRYSVVLLDFRTQQAGAWPRLRLVDWAETRDTPHMWTQIVGKIRPHRATASPRRCAESRSVTRVADRSTEVSAELWCGIRGLLAKRDAGLRQVREC</sequence>